<reference evidence="2 4" key="1">
    <citation type="submission" date="2024-03" db="EMBL/GenBank/DDBJ databases">
        <title>The Acrasis kona genome and developmental transcriptomes reveal deep origins of eukaryotic multicellular pathways.</title>
        <authorList>
            <person name="Sheikh S."/>
            <person name="Fu C.-J."/>
            <person name="Brown M.W."/>
            <person name="Baldauf S.L."/>
        </authorList>
    </citation>
    <scope>NUCLEOTIDE SEQUENCE [LARGE SCALE GENOMIC DNA]</scope>
    <source>
        <strain evidence="2 4">ATCC MYA-3509</strain>
    </source>
</reference>
<evidence type="ECO:0000256" key="1">
    <source>
        <dbReference type="SAM" id="MobiDB-lite"/>
    </source>
</evidence>
<protein>
    <submittedName>
        <fullName evidence="2">G-protein coupled receptor</fullName>
    </submittedName>
</protein>
<keyword evidence="4" id="KW-1185">Reference proteome</keyword>
<dbReference type="EMBL" id="JAOPGA020000992">
    <property type="protein sequence ID" value="KAL0483780.1"/>
    <property type="molecule type" value="Genomic_DNA"/>
</dbReference>
<accession>A0AAW2Z2H3</accession>
<comment type="caution">
    <text evidence="2">The sequence shown here is derived from an EMBL/GenBank/DDBJ whole genome shotgun (WGS) entry which is preliminary data.</text>
</comment>
<keyword evidence="2" id="KW-0675">Receptor</keyword>
<dbReference type="Proteomes" id="UP001431209">
    <property type="component" value="Unassembled WGS sequence"/>
</dbReference>
<dbReference type="EMBL" id="JAOPGA020000969">
    <property type="protein sequence ID" value="KAL0483565.1"/>
    <property type="molecule type" value="Genomic_DNA"/>
</dbReference>
<sequence>MPRGGSRSSKDVEHAVTPFCPRHVMVKFTQGCTTEGCQIKAKWGAIFSVKKNYIITKIYQGYQKRSADRDHMREEVVSVFTSNDNINDCYKLVASEFGTQKDVKLCEEADSERLRTLTRSGRVKKKKSVSGKGEADSNGEAPTDPVIQASDYIQEHKPSTTLMVWIMRAQNKDFLSSESFKNLSCLCIYYPYDLHFNHVMDILISSVTSNNKALWEGSGPKQLNEICEELNINKLFV</sequence>
<organism evidence="2 4">
    <name type="scientific">Acrasis kona</name>
    <dbReference type="NCBI Taxonomy" id="1008807"/>
    <lineage>
        <taxon>Eukaryota</taxon>
        <taxon>Discoba</taxon>
        <taxon>Heterolobosea</taxon>
        <taxon>Tetramitia</taxon>
        <taxon>Eutetramitia</taxon>
        <taxon>Acrasidae</taxon>
        <taxon>Acrasis</taxon>
    </lineage>
</organism>
<evidence type="ECO:0000313" key="2">
    <source>
        <dbReference type="EMBL" id="KAL0483565.1"/>
    </source>
</evidence>
<feature type="region of interest" description="Disordered" evidence="1">
    <location>
        <begin position="117"/>
        <end position="145"/>
    </location>
</feature>
<gene>
    <name evidence="3" type="ORF">AKO1_013930</name>
    <name evidence="2" type="ORF">AKO1_014563</name>
</gene>
<name>A0AAW2Z2H3_9EUKA</name>
<dbReference type="AlphaFoldDB" id="A0AAW2Z2H3"/>
<evidence type="ECO:0000313" key="4">
    <source>
        <dbReference type="Proteomes" id="UP001431209"/>
    </source>
</evidence>
<proteinExistence type="predicted"/>
<evidence type="ECO:0000313" key="3">
    <source>
        <dbReference type="EMBL" id="KAL0483780.1"/>
    </source>
</evidence>